<organism evidence="2">
    <name type="scientific">Oryza meridionalis</name>
    <dbReference type="NCBI Taxonomy" id="40149"/>
    <lineage>
        <taxon>Eukaryota</taxon>
        <taxon>Viridiplantae</taxon>
        <taxon>Streptophyta</taxon>
        <taxon>Embryophyta</taxon>
        <taxon>Tracheophyta</taxon>
        <taxon>Spermatophyta</taxon>
        <taxon>Magnoliopsida</taxon>
        <taxon>Liliopsida</taxon>
        <taxon>Poales</taxon>
        <taxon>Poaceae</taxon>
        <taxon>BOP clade</taxon>
        <taxon>Oryzoideae</taxon>
        <taxon>Oryzeae</taxon>
        <taxon>Oryzinae</taxon>
        <taxon>Oryza</taxon>
    </lineage>
</organism>
<dbReference type="Proteomes" id="UP000008021">
    <property type="component" value="Chromosome 11"/>
</dbReference>
<sequence>MGIGVKEWRSKRKGQEHRDLPLNFKELGVGIWEIRDGIGRRRTSNVSRRRGGGHLRGGDGRRGSGRWRRGWQTEGLRNVVLAVRTSATQVHGMAMGTEIPTRRTSTTQRWIVPLKRIKILRSGNKNKILNSYDDSAPQAT</sequence>
<protein>
    <submittedName>
        <fullName evidence="2">Uncharacterized protein</fullName>
    </submittedName>
</protein>
<dbReference type="Gramene" id="OMERI11G09500.1">
    <property type="protein sequence ID" value="OMERI11G09500.1"/>
    <property type="gene ID" value="OMERI11G09500"/>
</dbReference>
<name>A0A0E0F538_9ORYZ</name>
<dbReference type="EnsemblPlants" id="OMERI11G09500.1">
    <property type="protein sequence ID" value="OMERI11G09500.1"/>
    <property type="gene ID" value="OMERI11G09500"/>
</dbReference>
<feature type="region of interest" description="Disordered" evidence="1">
    <location>
        <begin position="43"/>
        <end position="66"/>
    </location>
</feature>
<keyword evidence="3" id="KW-1185">Reference proteome</keyword>
<dbReference type="HOGENOM" id="CLU_1838325_0_0_1"/>
<proteinExistence type="predicted"/>
<feature type="compositionally biased region" description="Basic residues" evidence="1">
    <location>
        <begin position="43"/>
        <end position="53"/>
    </location>
</feature>
<evidence type="ECO:0000313" key="2">
    <source>
        <dbReference type="EnsemblPlants" id="OMERI11G09500.1"/>
    </source>
</evidence>
<dbReference type="AlphaFoldDB" id="A0A0E0F538"/>
<accession>A0A0E0F538</accession>
<evidence type="ECO:0000313" key="3">
    <source>
        <dbReference type="Proteomes" id="UP000008021"/>
    </source>
</evidence>
<reference evidence="2" key="1">
    <citation type="submission" date="2015-04" db="UniProtKB">
        <authorList>
            <consortium name="EnsemblPlants"/>
        </authorList>
    </citation>
    <scope>IDENTIFICATION</scope>
</reference>
<reference evidence="2" key="2">
    <citation type="submission" date="2018-05" db="EMBL/GenBank/DDBJ databases">
        <title>OmerRS3 (Oryza meridionalis Reference Sequence Version 3).</title>
        <authorList>
            <person name="Zhang J."/>
            <person name="Kudrna D."/>
            <person name="Lee S."/>
            <person name="Talag J."/>
            <person name="Welchert J."/>
            <person name="Wing R.A."/>
        </authorList>
    </citation>
    <scope>NUCLEOTIDE SEQUENCE [LARGE SCALE GENOMIC DNA]</scope>
    <source>
        <strain evidence="2">cv. OR44</strain>
    </source>
</reference>
<evidence type="ECO:0000256" key="1">
    <source>
        <dbReference type="SAM" id="MobiDB-lite"/>
    </source>
</evidence>